<dbReference type="EMBL" id="SWBR01000002">
    <property type="protein sequence ID" value="TKC10546.1"/>
    <property type="molecule type" value="Genomic_DNA"/>
</dbReference>
<feature type="region of interest" description="Disordered" evidence="1">
    <location>
        <begin position="3182"/>
        <end position="3205"/>
    </location>
</feature>
<feature type="domain" description="DUF7507" evidence="3">
    <location>
        <begin position="3648"/>
        <end position="3749"/>
    </location>
</feature>
<feature type="domain" description="RapA2 cadherin-like" evidence="2">
    <location>
        <begin position="1281"/>
        <end position="1371"/>
    </location>
</feature>
<feature type="domain" description="DUF7507" evidence="3">
    <location>
        <begin position="3092"/>
        <end position="3194"/>
    </location>
</feature>
<feature type="compositionally biased region" description="Low complexity" evidence="1">
    <location>
        <begin position="2220"/>
        <end position="2232"/>
    </location>
</feature>
<feature type="domain" description="DUF7507" evidence="3">
    <location>
        <begin position="2953"/>
        <end position="3055"/>
    </location>
</feature>
<dbReference type="Proteomes" id="UP000309488">
    <property type="component" value="Unassembled WGS sequence"/>
</dbReference>
<feature type="domain" description="DUF7507" evidence="3">
    <location>
        <begin position="3231"/>
        <end position="3333"/>
    </location>
</feature>
<feature type="compositionally biased region" description="Low complexity" evidence="1">
    <location>
        <begin position="2915"/>
        <end position="2927"/>
    </location>
</feature>
<feature type="domain" description="DUF7507" evidence="3">
    <location>
        <begin position="2119"/>
        <end position="2221"/>
    </location>
</feature>
<feature type="region of interest" description="Disordered" evidence="1">
    <location>
        <begin position="2487"/>
        <end position="2510"/>
    </location>
</feature>
<evidence type="ECO:0000313" key="5">
    <source>
        <dbReference type="Proteomes" id="UP000309488"/>
    </source>
</evidence>
<feature type="region of interest" description="Disordered" evidence="1">
    <location>
        <begin position="3456"/>
        <end position="3487"/>
    </location>
</feature>
<dbReference type="Pfam" id="PF24346">
    <property type="entry name" value="DUF7507"/>
    <property type="match status" value="14"/>
</dbReference>
<feature type="region of interest" description="Disordered" evidence="1">
    <location>
        <begin position="2765"/>
        <end position="2788"/>
    </location>
</feature>
<dbReference type="PANTHER" id="PTHR34819">
    <property type="entry name" value="LARGE CYSTEINE-RICH PERIPLASMIC PROTEIN OMCB"/>
    <property type="match status" value="1"/>
</dbReference>
<feature type="compositionally biased region" description="Low complexity" evidence="1">
    <location>
        <begin position="3193"/>
        <end position="3205"/>
    </location>
</feature>
<evidence type="ECO:0000259" key="2">
    <source>
        <dbReference type="Pfam" id="PF17803"/>
    </source>
</evidence>
<feature type="compositionally biased region" description="Low complexity" evidence="1">
    <location>
        <begin position="3054"/>
        <end position="3070"/>
    </location>
</feature>
<dbReference type="InterPro" id="IPR006626">
    <property type="entry name" value="PbH1"/>
</dbReference>
<feature type="region of interest" description="Disordered" evidence="1">
    <location>
        <begin position="2626"/>
        <end position="2649"/>
    </location>
</feature>
<dbReference type="Gene3D" id="2.60.40.3440">
    <property type="match status" value="3"/>
</dbReference>
<feature type="region of interest" description="Disordered" evidence="1">
    <location>
        <begin position="2348"/>
        <end position="2377"/>
    </location>
</feature>
<organism evidence="4 5">
    <name type="scientific">Pedobacter polaris</name>
    <dbReference type="NCBI Taxonomy" id="2571273"/>
    <lineage>
        <taxon>Bacteria</taxon>
        <taxon>Pseudomonadati</taxon>
        <taxon>Bacteroidota</taxon>
        <taxon>Sphingobacteriia</taxon>
        <taxon>Sphingobacteriales</taxon>
        <taxon>Sphingobacteriaceae</taxon>
        <taxon>Pedobacter</taxon>
    </lineage>
</organism>
<feature type="region of interest" description="Disordered" evidence="1">
    <location>
        <begin position="1931"/>
        <end position="1962"/>
    </location>
</feature>
<evidence type="ECO:0000256" key="1">
    <source>
        <dbReference type="SAM" id="MobiDB-lite"/>
    </source>
</evidence>
<feature type="domain" description="DUF7507" evidence="3">
    <location>
        <begin position="3509"/>
        <end position="3610"/>
    </location>
</feature>
<keyword evidence="5" id="KW-1185">Reference proteome</keyword>
<name>A0A4U1CSP0_9SPHI</name>
<feature type="domain" description="DUF7507" evidence="3">
    <location>
        <begin position="2256"/>
        <end position="2360"/>
    </location>
</feature>
<feature type="domain" description="RapA2 cadherin-like" evidence="2">
    <location>
        <begin position="1163"/>
        <end position="1254"/>
    </location>
</feature>
<reference evidence="4 5" key="1">
    <citation type="submission" date="2019-04" db="EMBL/GenBank/DDBJ databases">
        <title>Pedobacter sp. RP-3-22 sp. nov., isolated from Arctic soil.</title>
        <authorList>
            <person name="Dahal R.H."/>
            <person name="Kim D.-U."/>
        </authorList>
    </citation>
    <scope>NUCLEOTIDE SEQUENCE [LARGE SCALE GENOMIC DNA]</scope>
    <source>
        <strain evidence="4 5">RP-3-22</strain>
    </source>
</reference>
<dbReference type="InterPro" id="IPR051172">
    <property type="entry name" value="Chlamydia_OmcB"/>
</dbReference>
<protein>
    <submittedName>
        <fullName evidence="4">Tandem-95 repeat protein</fullName>
    </submittedName>
</protein>
<feature type="domain" description="DUF7507" evidence="3">
    <location>
        <begin position="3370"/>
        <end position="3471"/>
    </location>
</feature>
<feature type="compositionally biased region" description="Polar residues" evidence="1">
    <location>
        <begin position="2355"/>
        <end position="2366"/>
    </location>
</feature>
<dbReference type="SMART" id="SM00710">
    <property type="entry name" value="PbH1"/>
    <property type="match status" value="19"/>
</dbReference>
<dbReference type="InterPro" id="IPR047589">
    <property type="entry name" value="DUF11_rpt"/>
</dbReference>
<feature type="domain" description="DUF7507" evidence="3">
    <location>
        <begin position="1840"/>
        <end position="1943"/>
    </location>
</feature>
<feature type="compositionally biased region" description="Low complexity" evidence="1">
    <location>
        <begin position="2776"/>
        <end position="2788"/>
    </location>
</feature>
<feature type="region of interest" description="Disordered" evidence="1">
    <location>
        <begin position="2904"/>
        <end position="2927"/>
    </location>
</feature>
<feature type="region of interest" description="Disordered" evidence="1">
    <location>
        <begin position="2209"/>
        <end position="2232"/>
    </location>
</feature>
<feature type="compositionally biased region" description="Low complexity" evidence="1">
    <location>
        <begin position="2498"/>
        <end position="2510"/>
    </location>
</feature>
<accession>A0A4U1CSP0</accession>
<feature type="domain" description="RapA2 cadherin-like" evidence="2">
    <location>
        <begin position="813"/>
        <end position="903"/>
    </location>
</feature>
<feature type="region of interest" description="Disordered" evidence="1">
    <location>
        <begin position="3048"/>
        <end position="3075"/>
    </location>
</feature>
<dbReference type="Gene3D" id="2.60.40.1200">
    <property type="match status" value="8"/>
</dbReference>
<gene>
    <name evidence="4" type="ORF">FA048_10210</name>
</gene>
<dbReference type="PANTHER" id="PTHR34819:SF3">
    <property type="entry name" value="CELL SURFACE PROTEIN"/>
    <property type="match status" value="1"/>
</dbReference>
<dbReference type="Pfam" id="PF13585">
    <property type="entry name" value="CHU_C"/>
    <property type="match status" value="1"/>
</dbReference>
<evidence type="ECO:0000313" key="4">
    <source>
        <dbReference type="EMBL" id="TKC10546.1"/>
    </source>
</evidence>
<feature type="domain" description="DUF7507" evidence="3">
    <location>
        <begin position="2814"/>
        <end position="2916"/>
    </location>
</feature>
<dbReference type="InterPro" id="IPR026341">
    <property type="entry name" value="T9SS_type_B"/>
</dbReference>
<feature type="domain" description="RapA2 cadherin-like" evidence="2">
    <location>
        <begin position="1515"/>
        <end position="1605"/>
    </location>
</feature>
<feature type="compositionally biased region" description="Low complexity" evidence="1">
    <location>
        <begin position="2081"/>
        <end position="2097"/>
    </location>
</feature>
<feature type="domain" description="RapA2 cadherin-like" evidence="2">
    <location>
        <begin position="1398"/>
        <end position="1488"/>
    </location>
</feature>
<dbReference type="NCBIfam" id="NF012211">
    <property type="entry name" value="tand_rpt_95"/>
    <property type="match status" value="10"/>
</dbReference>
<sequence>MKLFYKRILLLFIILIGMIFATPVFAEGSKDFYPSGVSGNRAFLVSTTTYPGGFISANSYPFLTEGAHYAYVKNGETIAAASSAQNVSNGRIRLTAPDGTVYTSTNTDIGRIYNHAVNVPAAGLAAMATNRASELAGSRIGYAPFERVASAAQEGVWKIEFISPSAGVSTSPVTIDADANWAQATNASVSAWDVSVFANAVTTTPVTGRIYSNVLNLMLPQTWNAGEGFYGKHYVLTKDGYAYLVNENGLNGAAYTFFVNSKGFTSAAGGAGSPTYKSLNSSTVNVFVKDPRTADNANGITHKIFYNKPDDTNLPATATFADGGTTWLKPASVVVPTVTNIVFEGVENSGSNVSSKGANIKFDSNVNGTYKILIPGGGNFIDRVLTGTTVAGNNTVVWDGAAGLSVADPVSPGIKVPPGTVLNQVKVQLFGAEVHFPFIDVEINPNGLIIEQLTTDGAYNLVAGGDIVYWDDSNVSNAGTPPNPKKAVLGISNISSNANGHKWGANPGAGAGDYGNEKSLDTYTFVPGAEITKVIAVTIAQADLEVTSITPSVTNQTVGNTVTYTVVIKNLNTAGVSVSDVTGATFGLEYPTGFTVNSAVLTVNTGTIVESSPTTTATKFSSTLSMTSGSQATYVITGTIGAALKNTTLTPRATILRPADIADPNATDESTPTFSGNVDTECDGNPSGVGCNNIKSPTGVTIPNSPPVGVPNVSSTNMNTTLTVADGATGTGGDLLVNDTDADGDALVVTKFTVAGSAGDKTLGGAGFLIPGQGTITINANGSYSFVPVTNFTGAVNTITYTLSDGTATTTTTLNITVNATNSAPTGVANTNTVAEDVTLTVADGATGVTGDLLVNDTDPENDVLTITSYTIAGIVGTQTVATPVLIPAVGTITINANGSYTFVPVANYNGTVPQITYTATDGTATATSTLDITVTPVNDAPVLTANTNTVAEDVTLTVTDGATGVTGDILVNDSDVDGNTLTVASYTIFGVVGTETVGTPVVITNVGTITINANGSYTFVPALNYNGNVPQITYTATDGTATATSTLDITVTPVNDAPVAVNNTGNTNEDVTLTVTDGATGVTGDILVNDTDVEGNTLTVASYTIAGIIGTQTVGTPVVITNVSTITINVDGSYTFVPAANYNGAVPVMTYTVTDGTATATATLTITINPINDTPVLAANTNTVAEDVTLTVADGATGVTGDILVNDTDVDGNTLTVASYTIAGIVGTQTVATPVLIPAVGTITINANGSYTFVPVANYNGTVPQITYTATDGTATATSTLDITVTPVNDVPVLTANTNTVAEDITLTVVDGDAGVTGDILVNDSDIDGNTLTVASYTIAGIVGTQTVATPVLIPAVGTITINANGSYTFVPVANYNGTVPQITYTATDGTATATSTLDITVTPVNDAPVAVANTGNTNEDVTLTVADGATGVTGDILVNDTDIDGNTLTVASYTIAGIVGTQIVGTPVVIANVGTITINANGAYTFVPAANYDGAVPVITYTATDGTATATSTLTITINPINDAPIAVANTNTTLEDTNLTVADGATGVTGDILVNDTDAEGNTLTVTDYSIAGIAGTQTVGTPVIITGVGTITINANGSYAFQPVANYNGAVPSITYNITDGNGGTATSTLAIAITPVNDIPSFTKGADQVIAINSPAQTVTPWATTISSGPANESSQTLNFVVTNDKNGLFTTQPAISSTGVLTYTPAAGQYGKTTVTVYIQDNGGTANGGVDQSATQTFVISVKPVGVTDTDITPINTATTTVVTANDGPSGIGTTVIPGGTNPTNGSITINPDKSITYTPNNGYVGNDTYTYILETPDGVKSDPITVNITVYDPKITLAKEGIYNDFNANGKVDAGDRINYTFVVTNTGTVPVTNITISDPAATITGGPIVSLAVAGVDNSTFTGFHTLTQAEIDNGGVFNLATATGKDPKNNNVTTTSNDPTPLSPTDPNYPVTPPTPACPTCTVTPILQTGAMTLAKDGSYNDFNANGKVDAGDRINYTFVVTNTGNVTLTNVTITDANATITGGPIASLAVGASNNNTFTGYHVLTQADIDNSGVYNLATAKAKDPKGKDITTTSNDPTPLDPTDPNYPVTPPTPACPTCTITPIVQTGSMSLAKDGSYNDFNANGKVDAGDRINYTFVVTNTGNVTLTNVTITDANATITGGPIASLAVGASNNNTFTGFHTLTQSEIDNGGVYNLATATGKDPKDKTITTTSNDPTPLDPTDPNYPVTPPTPACPTCTITPIVQTPSLALIKDGSYNDFNANGKVDAGDRINYTFVVTNTGNVTLTNVMVTDPSATITGGPIVSLASGAVNSNTFIGYHVLTQAEIDNGGVFNLATATGKDPKNNNVTTTSNDPTPLSPTDPNYPVTPPTPACPTCTVTPIVQTGAMTLAKDGSYNDFNANGKVDAGDRINYTFVVTNTGNVTLTNVTITDANATITGGPIASLAVGASNNNTFTGFHTLTQSEIDNGGVYNLATATGKDPKDKTITTTSNDPTPLDPTDPNYPVTPPTPACPTCTITPIVQTGALTLAKDGSYNDFNANGKVDAGDRINYTFVVTNTGNVTLTNVMVTDPAATITGGPIASLAVGASNNNTFTGFHTLTQSEIDNGGVYNLATATGKDPKDKTITTTSNDPTPLDPTDPNYPVTPPTPACPTCTITPIVQTGSMSLTKEGVYSDVNGDGKVNVGDRINYTFVVTNTGNVTLTNVMVTDPAATITGGPIASLVVGAVDNSTFTGYHVLTQADIDNSGVYNLATATGKDPKDKTITTTSNDPTPLDPTDPNYPVTPPTPACPTCTITPIVQTGAMTLAKDGSYNDFNANGKVDAGDRINYTFVVTNTGNVTLTNVMVTDPAATITGGPIASLAVGAIDNSTFTGYHVLTQADIDNSGVYNLATATGKDPKDKTITTTSNDPTPLDPTDPNYPVTPPTPACPTCTITPIVQTGSMSLAKEGVYSDANGDGKVNVGDRINYTFVVTNTGNTTLTNVMVTDPAATITGGPIASLAVGAVDNSTFTGYHVLTQADIDNSGVYNLATAKAKDPKGKDITTTSNDPTPLDPTDPNYPVTPPTPACPTCTITPIVQTGAMTLAKDGSYNDFNANGKVDAGDRINYTFVVTNTGNVTLTNVNVSDVNAIITGGPIATLAVGATDNTTFTGYHVLTAAELDNGGVFNTATATGKDPKDKTITTTSNDPTPLDPTDPNYPVTPPTPACPTCTVTPIVQTGSMSLAKEGVYNDFNADGRVNVGDRINYTFVVTNTGNTTLTNITVTDPSAVITGGPLATLAAGASNNSTFTAYHILTQADIDNGGVFNVATAKGKDPRGKDITTTSIDPTPLNPTDPNYPVTPPTPACPTCTVTPVPQIGSMSIAKEGTYSDTNGDGKVNIGDRINYTFVVANTGNVTLTNITVTDANAVVNGGPLTTLAVGASNNTTFTAYHILTQADMDNGGVFNSAVAKGKDPKNKDITTTSNDPTPLNPTDPNYPITPPIPVCPTCTVTPIVQTGSMTLLKDGVYNDTNGDGKVNVGDRINYTFRVTNTGNVTLTNITIADANATINGGPLASLAVGASNSTTFTGYHVLTQGDIDNKGVFNTATATGKDPRNQTITVNSTDPTPVVPGAPEYPINPPTPACPTCTVTPIVQIGSIALVKTVTNTGTGAGGNFVLGDAIQYTFTITNTGNVTLSGITLTDVKLGTGTIAIPGTLAPNATATIVRTYTVIASDIAAGNVTNTAVVNAKDPANNPITDVSGSTTTNNTPTVTSLAKPPVANNDAATTRQNDPVTVTVVTNDVPGSTPIAPATVVITVQPAHGTVKVNADGTVTYTPNPGYVGTDTFTYTVKDANGQTSNPAVVNLTVVPSNPKATNDAAKTTFNTPVTIPVILNDVKDGADFDPATIEIIGQPQHGTIKINADGTITYTPKDGYTGTETFTYRVKDKYGNWTNAATVTVLVEGTFIPNVITPDGDGKNDYFVIVGLPNYDRVEVEFYNRWGNQVYINNNYKNDWNGERLNEGTYYYTIRLRKGNTVSVQKGWVLIKR</sequence>
<feature type="domain" description="RapA2 cadherin-like" evidence="2">
    <location>
        <begin position="700"/>
        <end position="786"/>
    </location>
</feature>
<evidence type="ECO:0000259" key="3">
    <source>
        <dbReference type="Pfam" id="PF24346"/>
    </source>
</evidence>
<dbReference type="Pfam" id="PF17963">
    <property type="entry name" value="Big_9"/>
    <property type="match status" value="3"/>
</dbReference>
<dbReference type="RefSeq" id="WP_136840490.1">
    <property type="nucleotide sequence ID" value="NZ_SWBR01000002.1"/>
</dbReference>
<dbReference type="Pfam" id="PF17803">
    <property type="entry name" value="Cadherin_4"/>
    <property type="match status" value="8"/>
</dbReference>
<feature type="compositionally biased region" description="Low complexity" evidence="1">
    <location>
        <begin position="3471"/>
        <end position="3487"/>
    </location>
</feature>
<dbReference type="NCBIfam" id="TIGR01451">
    <property type="entry name" value="B_ant_repeat"/>
    <property type="match status" value="14"/>
</dbReference>
<feature type="compositionally biased region" description="Polar residues" evidence="1">
    <location>
        <begin position="1938"/>
        <end position="1949"/>
    </location>
</feature>
<proteinExistence type="predicted"/>
<feature type="domain" description="DUF7507" evidence="3">
    <location>
        <begin position="2397"/>
        <end position="2499"/>
    </location>
</feature>
<dbReference type="OrthoDB" id="5726170at2"/>
<comment type="caution">
    <text evidence="4">The sequence shown here is derived from an EMBL/GenBank/DDBJ whole genome shotgun (WGS) entry which is preliminary data.</text>
</comment>
<feature type="domain" description="DUF7507" evidence="3">
    <location>
        <begin position="1980"/>
        <end position="2082"/>
    </location>
</feature>
<dbReference type="NCBIfam" id="TIGR04131">
    <property type="entry name" value="Bac_Flav_CTERM"/>
    <property type="match status" value="1"/>
</dbReference>
<feature type="region of interest" description="Disordered" evidence="1">
    <location>
        <begin position="3321"/>
        <end position="3344"/>
    </location>
</feature>
<dbReference type="InterPro" id="IPR055354">
    <property type="entry name" value="DUF7507"/>
</dbReference>
<feature type="domain" description="RapA2 cadherin-like" evidence="2">
    <location>
        <begin position="1047"/>
        <end position="1137"/>
    </location>
</feature>
<feature type="compositionally biased region" description="Low complexity" evidence="1">
    <location>
        <begin position="2637"/>
        <end position="2649"/>
    </location>
</feature>
<dbReference type="InterPro" id="IPR040853">
    <property type="entry name" value="RapA2_cadherin-like"/>
</dbReference>
<feature type="domain" description="DUF7507" evidence="3">
    <location>
        <begin position="2536"/>
        <end position="2638"/>
    </location>
</feature>
<feature type="domain" description="DUF7507" evidence="3">
    <location>
        <begin position="2675"/>
        <end position="2777"/>
    </location>
</feature>
<feature type="domain" description="RapA2 cadherin-like" evidence="2">
    <location>
        <begin position="930"/>
        <end position="1020"/>
    </location>
</feature>
<feature type="region of interest" description="Disordered" evidence="1">
    <location>
        <begin position="2075"/>
        <end position="2102"/>
    </location>
</feature>